<keyword evidence="6" id="KW-0175">Coiled coil</keyword>
<protein>
    <recommendedName>
        <fullName evidence="8">BHLH domain-containing protein</fullName>
    </recommendedName>
</protein>
<accession>A0AAN9TD34</accession>
<keyword evidence="4" id="KW-0804">Transcription</keyword>
<dbReference type="Pfam" id="PF00010">
    <property type="entry name" value="HLH"/>
    <property type="match status" value="1"/>
</dbReference>
<evidence type="ECO:0000256" key="7">
    <source>
        <dbReference type="SAM" id="MobiDB-lite"/>
    </source>
</evidence>
<keyword evidence="3" id="KW-0238">DNA-binding</keyword>
<dbReference type="AlphaFoldDB" id="A0AAN9TD34"/>
<dbReference type="InterPro" id="IPR011598">
    <property type="entry name" value="bHLH_dom"/>
</dbReference>
<proteinExistence type="predicted"/>
<feature type="compositionally biased region" description="Polar residues" evidence="7">
    <location>
        <begin position="151"/>
        <end position="163"/>
    </location>
</feature>
<feature type="coiled-coil region" evidence="6">
    <location>
        <begin position="359"/>
        <end position="386"/>
    </location>
</feature>
<evidence type="ECO:0000256" key="5">
    <source>
        <dbReference type="ARBA" id="ARBA00023242"/>
    </source>
</evidence>
<dbReference type="GO" id="GO:0005634">
    <property type="term" value="C:nucleus"/>
    <property type="evidence" value="ECO:0007669"/>
    <property type="project" value="UniProtKB-SubCell"/>
</dbReference>
<organism evidence="9 10">
    <name type="scientific">Psophocarpus tetragonolobus</name>
    <name type="common">Winged bean</name>
    <name type="synonym">Dolichos tetragonolobus</name>
    <dbReference type="NCBI Taxonomy" id="3891"/>
    <lineage>
        <taxon>Eukaryota</taxon>
        <taxon>Viridiplantae</taxon>
        <taxon>Streptophyta</taxon>
        <taxon>Embryophyta</taxon>
        <taxon>Tracheophyta</taxon>
        <taxon>Spermatophyta</taxon>
        <taxon>Magnoliopsida</taxon>
        <taxon>eudicotyledons</taxon>
        <taxon>Gunneridae</taxon>
        <taxon>Pentapetalae</taxon>
        <taxon>rosids</taxon>
        <taxon>fabids</taxon>
        <taxon>Fabales</taxon>
        <taxon>Fabaceae</taxon>
        <taxon>Papilionoideae</taxon>
        <taxon>50 kb inversion clade</taxon>
        <taxon>NPAAA clade</taxon>
        <taxon>indigoferoid/millettioid clade</taxon>
        <taxon>Phaseoleae</taxon>
        <taxon>Psophocarpus</taxon>
    </lineage>
</organism>
<evidence type="ECO:0000256" key="3">
    <source>
        <dbReference type="ARBA" id="ARBA00023125"/>
    </source>
</evidence>
<name>A0AAN9TD34_PSOTE</name>
<evidence type="ECO:0000256" key="2">
    <source>
        <dbReference type="ARBA" id="ARBA00023015"/>
    </source>
</evidence>
<keyword evidence="10" id="KW-1185">Reference proteome</keyword>
<dbReference type="PROSITE" id="PS50888">
    <property type="entry name" value="BHLH"/>
    <property type="match status" value="1"/>
</dbReference>
<dbReference type="InterPro" id="IPR045239">
    <property type="entry name" value="bHLH95_bHLH"/>
</dbReference>
<evidence type="ECO:0000259" key="8">
    <source>
        <dbReference type="PROSITE" id="PS50888"/>
    </source>
</evidence>
<evidence type="ECO:0000256" key="4">
    <source>
        <dbReference type="ARBA" id="ARBA00023163"/>
    </source>
</evidence>
<dbReference type="GO" id="GO:0003677">
    <property type="term" value="F:DNA binding"/>
    <property type="evidence" value="ECO:0007669"/>
    <property type="project" value="UniProtKB-KW"/>
</dbReference>
<feature type="region of interest" description="Disordered" evidence="7">
    <location>
        <begin position="195"/>
        <end position="217"/>
    </location>
</feature>
<feature type="compositionally biased region" description="Low complexity" evidence="7">
    <location>
        <begin position="164"/>
        <end position="174"/>
    </location>
</feature>
<dbReference type="InterPro" id="IPR055477">
    <property type="entry name" value="DUF7049"/>
</dbReference>
<comment type="caution">
    <text evidence="9">The sequence shown here is derived from an EMBL/GenBank/DDBJ whole genome shotgun (WGS) entry which is preliminary data.</text>
</comment>
<dbReference type="InterPro" id="IPR044658">
    <property type="entry name" value="bHLH92/bHLH041-like"/>
</dbReference>
<dbReference type="EMBL" id="JAYMYS010000001">
    <property type="protein sequence ID" value="KAK7411926.1"/>
    <property type="molecule type" value="Genomic_DNA"/>
</dbReference>
<dbReference type="Proteomes" id="UP001386955">
    <property type="component" value="Unassembled WGS sequence"/>
</dbReference>
<keyword evidence="5" id="KW-0539">Nucleus</keyword>
<dbReference type="PANTHER" id="PTHR46665:SF1">
    <property type="entry name" value="SPERMATOGENESIS- AND OOGENESIS-SPECIFIC BASIC HELIX-LOOP-HELIX-CONTAINING PROTEIN 1"/>
    <property type="match status" value="1"/>
</dbReference>
<dbReference type="InterPro" id="IPR055478">
    <property type="entry name" value="DUF7050"/>
</dbReference>
<evidence type="ECO:0000313" key="9">
    <source>
        <dbReference type="EMBL" id="KAK7411926.1"/>
    </source>
</evidence>
<evidence type="ECO:0000256" key="1">
    <source>
        <dbReference type="ARBA" id="ARBA00004123"/>
    </source>
</evidence>
<feature type="region of interest" description="Disordered" evidence="7">
    <location>
        <begin position="150"/>
        <end position="174"/>
    </location>
</feature>
<gene>
    <name evidence="9" type="ORF">VNO78_03370</name>
</gene>
<evidence type="ECO:0000313" key="10">
    <source>
        <dbReference type="Proteomes" id="UP001386955"/>
    </source>
</evidence>
<keyword evidence="2" id="KW-0805">Transcription regulation</keyword>
<dbReference type="CDD" id="cd11393">
    <property type="entry name" value="bHLH_AtbHLH_like"/>
    <property type="match status" value="1"/>
</dbReference>
<evidence type="ECO:0000256" key="6">
    <source>
        <dbReference type="SAM" id="Coils"/>
    </source>
</evidence>
<dbReference type="SMART" id="SM00353">
    <property type="entry name" value="HLH"/>
    <property type="match status" value="1"/>
</dbReference>
<dbReference type="GO" id="GO:0046983">
    <property type="term" value="F:protein dimerization activity"/>
    <property type="evidence" value="ECO:0007669"/>
    <property type="project" value="InterPro"/>
</dbReference>
<dbReference type="Pfam" id="PF23132">
    <property type="entry name" value="DUF7049"/>
    <property type="match status" value="1"/>
</dbReference>
<comment type="subcellular location">
    <subcellularLocation>
        <location evidence="1">Nucleus</location>
    </subcellularLocation>
</comment>
<reference evidence="9 10" key="1">
    <citation type="submission" date="2024-01" db="EMBL/GenBank/DDBJ databases">
        <title>The genomes of 5 underutilized Papilionoideae crops provide insights into root nodulation and disease resistanc.</title>
        <authorList>
            <person name="Jiang F."/>
        </authorList>
    </citation>
    <scope>NUCLEOTIDE SEQUENCE [LARGE SCALE GENOMIC DNA]</scope>
    <source>
        <strain evidence="9">DUOXIRENSHENG_FW03</strain>
        <tissue evidence="9">Leaves</tissue>
    </source>
</reference>
<dbReference type="Pfam" id="PF23133">
    <property type="entry name" value="DUF7050"/>
    <property type="match status" value="1"/>
</dbReference>
<dbReference type="SUPFAM" id="SSF47459">
    <property type="entry name" value="HLH, helix-loop-helix DNA-binding domain"/>
    <property type="match status" value="1"/>
</dbReference>
<dbReference type="PANTHER" id="PTHR46665">
    <property type="entry name" value="TRANSCRIPTION FACTOR BHLH041-RELATED-RELATED"/>
    <property type="match status" value="1"/>
</dbReference>
<feature type="domain" description="BHLH" evidence="8">
    <location>
        <begin position="320"/>
        <end position="369"/>
    </location>
</feature>
<dbReference type="Gene3D" id="4.10.280.10">
    <property type="entry name" value="Helix-loop-helix DNA-binding domain"/>
    <property type="match status" value="1"/>
</dbReference>
<sequence length="512" mass="57939">MEGVFSISVAARNDFIQFLVHSFGCSYICLWAYDSISPNRLRFLDGTASSSLGTLAQQLFSQLQTLTFDVNDDRVPGLAFRNQRPYLELQQLELLRLASTEIQTQFFREARIKTAVFMGCNKGEIELGFLNMSQVDIQTALRSLFPEDFSTRQSQQIDQNPPTSSSSSLRSISTGSPEYSSLLFSIPGTCQPHFPETLGGARVPPMQPVPNTATSTPHQQAIQALAQVPLTQFPTPESEHDAIMRAILHVISPTSHQHQHLPYVVHPEASAFQRYRPEIGPNMASNFRRQNLMKRSFAFFNNLNFIRMRERIQTTPRPTNTQLHHMISERRRREKLNENFQALRSLLPPGTKKDKASILIAAKETLSRLIAEVDELSKKNQGLTSLLPAKESTTEETKASNLSPNERLNVRVSQVPESSSSEERMVDVQVNVRGQVSQLDLLIRLLEFLKQAHQVSLVSMDANAHIAEGNNIDNALHQLIFRLRIIQEWDESAFEEAVRRVVADFALYQFDH</sequence>
<dbReference type="InterPro" id="IPR036638">
    <property type="entry name" value="HLH_DNA-bd_sf"/>
</dbReference>